<evidence type="ECO:0000256" key="1">
    <source>
        <dbReference type="ARBA" id="ARBA00022741"/>
    </source>
</evidence>
<keyword evidence="1" id="KW-0547">Nucleotide-binding</keyword>
<dbReference type="GO" id="GO:0005524">
    <property type="term" value="F:ATP binding"/>
    <property type="evidence" value="ECO:0007669"/>
    <property type="project" value="UniProtKB-KW"/>
</dbReference>
<gene>
    <name evidence="3" type="ORF">SAMN05443638_10542</name>
</gene>
<dbReference type="InterPro" id="IPR025501">
    <property type="entry name" value="MinD_FleN"/>
</dbReference>
<dbReference type="GO" id="GO:0016887">
    <property type="term" value="F:ATP hydrolysis activity"/>
    <property type="evidence" value="ECO:0007669"/>
    <property type="project" value="TreeGrafter"/>
</dbReference>
<dbReference type="OrthoDB" id="9816297at2"/>
<dbReference type="EMBL" id="FQVM01000005">
    <property type="protein sequence ID" value="SHE56616.1"/>
    <property type="molecule type" value="Genomic_DNA"/>
</dbReference>
<dbReference type="InterPro" id="IPR027417">
    <property type="entry name" value="P-loop_NTPase"/>
</dbReference>
<proteinExistence type="predicted"/>
<dbReference type="GO" id="GO:0009898">
    <property type="term" value="C:cytoplasmic side of plasma membrane"/>
    <property type="evidence" value="ECO:0007669"/>
    <property type="project" value="TreeGrafter"/>
</dbReference>
<dbReference type="PANTHER" id="PTHR43384">
    <property type="entry name" value="SEPTUM SITE-DETERMINING PROTEIN MIND HOMOLOG, CHLOROPLASTIC-RELATED"/>
    <property type="match status" value="1"/>
</dbReference>
<dbReference type="AlphaFoldDB" id="A0A1M4UIP9"/>
<keyword evidence="3" id="KW-0969">Cilium</keyword>
<evidence type="ECO:0000313" key="4">
    <source>
        <dbReference type="Proteomes" id="UP000184035"/>
    </source>
</evidence>
<dbReference type="GO" id="GO:0005829">
    <property type="term" value="C:cytosol"/>
    <property type="evidence" value="ECO:0007669"/>
    <property type="project" value="TreeGrafter"/>
</dbReference>
<name>A0A1M4UIP9_9CLOT</name>
<keyword evidence="3" id="KW-0966">Cell projection</keyword>
<reference evidence="3 4" key="1">
    <citation type="submission" date="2016-11" db="EMBL/GenBank/DDBJ databases">
        <authorList>
            <person name="Jaros S."/>
            <person name="Januszkiewicz K."/>
            <person name="Wedrychowicz H."/>
        </authorList>
    </citation>
    <scope>NUCLEOTIDE SEQUENCE [LARGE SCALE GENOMIC DNA]</scope>
    <source>
        <strain evidence="3 4">DSM 2631</strain>
    </source>
</reference>
<keyword evidence="3" id="KW-0282">Flagellum</keyword>
<dbReference type="SUPFAM" id="SSF52540">
    <property type="entry name" value="P-loop containing nucleoside triphosphate hydrolases"/>
    <property type="match status" value="1"/>
</dbReference>
<dbReference type="PANTHER" id="PTHR43384:SF4">
    <property type="entry name" value="CELLULOSE BIOSYNTHESIS PROTEIN BCSQ-RELATED"/>
    <property type="match status" value="1"/>
</dbReference>
<dbReference type="Proteomes" id="UP000184035">
    <property type="component" value="Unassembled WGS sequence"/>
</dbReference>
<evidence type="ECO:0000313" key="3">
    <source>
        <dbReference type="EMBL" id="SHE56616.1"/>
    </source>
</evidence>
<dbReference type="InterPro" id="IPR033875">
    <property type="entry name" value="FlhG"/>
</dbReference>
<keyword evidence="2" id="KW-0067">ATP-binding</keyword>
<dbReference type="STRING" id="1533.SAMN05443638_10542"/>
<evidence type="ECO:0000256" key="2">
    <source>
        <dbReference type="ARBA" id="ARBA00022840"/>
    </source>
</evidence>
<dbReference type="Gene3D" id="3.40.50.300">
    <property type="entry name" value="P-loop containing nucleotide triphosphate hydrolases"/>
    <property type="match status" value="1"/>
</dbReference>
<dbReference type="InterPro" id="IPR033756">
    <property type="entry name" value="YlxH/NBP35"/>
</dbReference>
<keyword evidence="4" id="KW-1185">Reference proteome</keyword>
<dbReference type="Pfam" id="PF10609">
    <property type="entry name" value="ParA"/>
    <property type="match status" value="1"/>
</dbReference>
<dbReference type="PIRSF" id="PIRSF003092">
    <property type="entry name" value="MinD"/>
    <property type="match status" value="1"/>
</dbReference>
<dbReference type="GO" id="GO:0051782">
    <property type="term" value="P:negative regulation of cell division"/>
    <property type="evidence" value="ECO:0007669"/>
    <property type="project" value="TreeGrafter"/>
</dbReference>
<protein>
    <submittedName>
        <fullName evidence="3">Flagellar biosynthesis protein FlhG</fullName>
    </submittedName>
</protein>
<dbReference type="CDD" id="cd02038">
    <property type="entry name" value="FlhG-like"/>
    <property type="match status" value="1"/>
</dbReference>
<accession>A0A1M4UIP9</accession>
<organism evidence="3 4">
    <name type="scientific">Clostridium fallax</name>
    <dbReference type="NCBI Taxonomy" id="1533"/>
    <lineage>
        <taxon>Bacteria</taxon>
        <taxon>Bacillati</taxon>
        <taxon>Bacillota</taxon>
        <taxon>Clostridia</taxon>
        <taxon>Eubacteriales</taxon>
        <taxon>Clostridiaceae</taxon>
        <taxon>Clostridium</taxon>
    </lineage>
</organism>
<dbReference type="RefSeq" id="WP_072893541.1">
    <property type="nucleotide sequence ID" value="NZ_FQVM01000005.1"/>
</dbReference>
<dbReference type="InterPro" id="IPR050625">
    <property type="entry name" value="ParA/MinD_ATPase"/>
</dbReference>
<sequence>MLDQAAKLRNMVGKKCDNKKAKIITVTSGKGGVGKSNFVINLGIYLQSIGKKIMIFDADIGMGNDDILMGITGNWNFFDVISGDREIEDVIIEGPSGIKLLRGGSAVNRIEELTEEEKERFFKKLSALKDFDYIIMDTGAGVSRNVLGFISCCDEVIFITTPEPTSITDCYSLIKATNHFKLKSTGSIIVNRVFSKKEGEEVYNKLKNVSKRFLNMDLKYLGFVYEDKRLTQSVREQKPFIINFPNSIISNNIKDIGNALIGEKNNSENTGVETLFKKIFNIFS</sequence>